<sequence>MFLFAMLLMPAPPVAEAGTTDFPAEVVVVRAERLPPDRAMPAQIVLQASDLQAGGGQRLDEVFRDLPGVGLFRRTASPVANATIQGLSLRPIAPNGAGRALISLDGVPQNDPFGSWVFWVRHDPLFLDRVDVRRGAAGAGFGPLALTGTLDLYEGRGGPTRVRLSGGGQGAAQIAARTGLRIGPAEVTMMASHEVGDGLIPVQPSQRGAIDRPVDLSATTWTLVGEMPAEAGLWSWRLSGFEEVKGAGTVGAASRAEGFDISAARSFAGDWGRGRIIVFSQDRDFANQTVSVSPDRASVVPALDQFETPASALGGSVVLGLDLAGRAQRWTLDWRRSEGETRELFRFQSGAFTRLRVAGGQQDLIGVGLDVPRLLRTPDGAIGLDASVRLDHWANRDAMRLETDRVTGLVTLAERPSARDGQVWTGRLSAYGRDGWVRLSLYRTFRPPSLNELHRPFRVGNDVTEANADLVPEVLDGLDLDVRHQWQSAVWPLPGRVSADLSLYLNRLSDPITNVTIGTGPGLLPRVGFLPAGGTLRQRQNAGRIDAAGLEAGLNWVGDGPASPRLEARISLVDSQVKGGAKLPALTGLRPSQSAPWSSYLGLEISPVRDVRLGLGVRGEGPRFEDDLNTRKLKSFQALDARLTWNLKPDVELSVRGENLTRSLIATTVTGAGIISATDEPIWRISVTITR</sequence>
<gene>
    <name evidence="14" type="primary">btuB_2</name>
    <name evidence="14" type="ORF">PbB2_01506</name>
</gene>
<feature type="domain" description="TonB-dependent receptor plug" evidence="13">
    <location>
        <begin position="44"/>
        <end position="149"/>
    </location>
</feature>
<evidence type="ECO:0000313" key="15">
    <source>
        <dbReference type="Proteomes" id="UP000245086"/>
    </source>
</evidence>
<dbReference type="SUPFAM" id="SSF56935">
    <property type="entry name" value="Porins"/>
    <property type="match status" value="1"/>
</dbReference>
<evidence type="ECO:0000256" key="5">
    <source>
        <dbReference type="ARBA" id="ARBA00022729"/>
    </source>
</evidence>
<dbReference type="Gene3D" id="2.40.170.20">
    <property type="entry name" value="TonB-dependent receptor, beta-barrel domain"/>
    <property type="match status" value="1"/>
</dbReference>
<dbReference type="PANTHER" id="PTHR30069:SF53">
    <property type="entry name" value="COLICIN I RECEPTOR-RELATED"/>
    <property type="match status" value="1"/>
</dbReference>
<keyword evidence="5 11" id="KW-0732">Signal</keyword>
<evidence type="ECO:0000256" key="8">
    <source>
        <dbReference type="ARBA" id="ARBA00023136"/>
    </source>
</evidence>
<dbReference type="GO" id="GO:0009279">
    <property type="term" value="C:cell outer membrane"/>
    <property type="evidence" value="ECO:0007669"/>
    <property type="project" value="UniProtKB-SubCell"/>
</dbReference>
<proteinExistence type="inferred from homology"/>
<evidence type="ECO:0000256" key="9">
    <source>
        <dbReference type="ARBA" id="ARBA00023237"/>
    </source>
</evidence>
<evidence type="ECO:0000256" key="10">
    <source>
        <dbReference type="RuleBase" id="RU003357"/>
    </source>
</evidence>
<dbReference type="Gene3D" id="2.170.130.10">
    <property type="entry name" value="TonB-dependent receptor, plug domain"/>
    <property type="match status" value="1"/>
</dbReference>
<organism evidence="14 15">
    <name type="scientific">Candidatus Phycosocius bacilliformis</name>
    <dbReference type="NCBI Taxonomy" id="1445552"/>
    <lineage>
        <taxon>Bacteria</taxon>
        <taxon>Pseudomonadati</taxon>
        <taxon>Pseudomonadota</taxon>
        <taxon>Alphaproteobacteria</taxon>
        <taxon>Caulobacterales</taxon>
        <taxon>Caulobacterales incertae sedis</taxon>
        <taxon>Candidatus Phycosocius</taxon>
    </lineage>
</organism>
<dbReference type="InterPro" id="IPR012910">
    <property type="entry name" value="Plug_dom"/>
</dbReference>
<dbReference type="GO" id="GO:0006811">
    <property type="term" value="P:monoatomic ion transport"/>
    <property type="evidence" value="ECO:0007669"/>
    <property type="project" value="UniProtKB-KW"/>
</dbReference>
<evidence type="ECO:0000256" key="3">
    <source>
        <dbReference type="ARBA" id="ARBA00022452"/>
    </source>
</evidence>
<dbReference type="PANTHER" id="PTHR30069">
    <property type="entry name" value="TONB-DEPENDENT OUTER MEMBRANE RECEPTOR"/>
    <property type="match status" value="1"/>
</dbReference>
<dbReference type="Pfam" id="PF00593">
    <property type="entry name" value="TonB_dep_Rec_b-barrel"/>
    <property type="match status" value="1"/>
</dbReference>
<protein>
    <submittedName>
        <fullName evidence="14">Vitamin B12 transporter BtuB</fullName>
    </submittedName>
</protein>
<dbReference type="RefSeq" id="WP_192576227.1">
    <property type="nucleotide sequence ID" value="NZ_BFBR01000004.1"/>
</dbReference>
<keyword evidence="8 10" id="KW-0472">Membrane</keyword>
<keyword evidence="2" id="KW-0813">Transport</keyword>
<evidence type="ECO:0000256" key="7">
    <source>
        <dbReference type="ARBA" id="ARBA00023077"/>
    </source>
</evidence>
<dbReference type="Pfam" id="PF07715">
    <property type="entry name" value="Plug"/>
    <property type="match status" value="1"/>
</dbReference>
<dbReference type="InterPro" id="IPR000531">
    <property type="entry name" value="Beta-barrel_TonB"/>
</dbReference>
<evidence type="ECO:0000256" key="1">
    <source>
        <dbReference type="ARBA" id="ARBA00004571"/>
    </source>
</evidence>
<evidence type="ECO:0000256" key="4">
    <source>
        <dbReference type="ARBA" id="ARBA00022692"/>
    </source>
</evidence>
<comment type="similarity">
    <text evidence="10">Belongs to the TonB-dependent receptor family.</text>
</comment>
<dbReference type="InterPro" id="IPR037066">
    <property type="entry name" value="Plug_dom_sf"/>
</dbReference>
<feature type="chain" id="PRO_5015107950" evidence="11">
    <location>
        <begin position="18"/>
        <end position="691"/>
    </location>
</feature>
<dbReference type="InterPro" id="IPR036942">
    <property type="entry name" value="Beta-barrel_TonB_sf"/>
</dbReference>
<feature type="domain" description="TonB-dependent receptor-like beta-barrel" evidence="12">
    <location>
        <begin position="384"/>
        <end position="660"/>
    </location>
</feature>
<evidence type="ECO:0000256" key="6">
    <source>
        <dbReference type="ARBA" id="ARBA00023065"/>
    </source>
</evidence>
<feature type="signal peptide" evidence="11">
    <location>
        <begin position="1"/>
        <end position="17"/>
    </location>
</feature>
<evidence type="ECO:0000259" key="13">
    <source>
        <dbReference type="Pfam" id="PF07715"/>
    </source>
</evidence>
<dbReference type="AlphaFoldDB" id="A0A2P2E9U9"/>
<keyword evidence="9" id="KW-0998">Cell outer membrane</keyword>
<evidence type="ECO:0000259" key="12">
    <source>
        <dbReference type="Pfam" id="PF00593"/>
    </source>
</evidence>
<evidence type="ECO:0000256" key="11">
    <source>
        <dbReference type="SAM" id="SignalP"/>
    </source>
</evidence>
<evidence type="ECO:0000313" key="14">
    <source>
        <dbReference type="EMBL" id="GBF57836.1"/>
    </source>
</evidence>
<dbReference type="EMBL" id="BFBR01000004">
    <property type="protein sequence ID" value="GBF57836.1"/>
    <property type="molecule type" value="Genomic_DNA"/>
</dbReference>
<comment type="caution">
    <text evidence="14">The sequence shown here is derived from an EMBL/GenBank/DDBJ whole genome shotgun (WGS) entry which is preliminary data.</text>
</comment>
<evidence type="ECO:0000256" key="2">
    <source>
        <dbReference type="ARBA" id="ARBA00022448"/>
    </source>
</evidence>
<keyword evidence="3" id="KW-1134">Transmembrane beta strand</keyword>
<dbReference type="GO" id="GO:0015889">
    <property type="term" value="P:cobalamin transport"/>
    <property type="evidence" value="ECO:0007669"/>
    <property type="project" value="TreeGrafter"/>
</dbReference>
<dbReference type="InterPro" id="IPR039426">
    <property type="entry name" value="TonB-dep_rcpt-like"/>
</dbReference>
<keyword evidence="6" id="KW-0406">Ion transport</keyword>
<keyword evidence="15" id="KW-1185">Reference proteome</keyword>
<name>A0A2P2E9U9_9PROT</name>
<reference evidence="14 15" key="1">
    <citation type="journal article" date="2018" name="Genome Announc.">
        <title>Draft Genome Sequence of "Candidatus Phycosocius bacilliformis," an Alphaproteobacterial Ectosymbiont of the Hydrocarbon-Producing Green Alga Botryococcus braunii.</title>
        <authorList>
            <person name="Tanabe Y."/>
            <person name="Yamaguchi H."/>
            <person name="Watanabe M.M."/>
        </authorList>
    </citation>
    <scope>NUCLEOTIDE SEQUENCE [LARGE SCALE GENOMIC DNA]</scope>
    <source>
        <strain evidence="14 15">BOTRYCO-2</strain>
    </source>
</reference>
<comment type="subcellular location">
    <subcellularLocation>
        <location evidence="1">Cell outer membrane</location>
        <topology evidence="1">Multi-pass membrane protein</topology>
    </subcellularLocation>
</comment>
<keyword evidence="7 10" id="KW-0798">TonB box</keyword>
<accession>A0A2P2E9U9</accession>
<keyword evidence="4" id="KW-0812">Transmembrane</keyword>
<dbReference type="Proteomes" id="UP000245086">
    <property type="component" value="Unassembled WGS sequence"/>
</dbReference>